<evidence type="ECO:0008006" key="7">
    <source>
        <dbReference type="Google" id="ProtNLM"/>
    </source>
</evidence>
<dbReference type="Gene3D" id="2.40.70.10">
    <property type="entry name" value="Acid Proteases"/>
    <property type="match status" value="1"/>
</dbReference>
<evidence type="ECO:0000256" key="4">
    <source>
        <dbReference type="ARBA" id="ARBA00022759"/>
    </source>
</evidence>
<keyword evidence="3" id="KW-0540">Nuclease</keyword>
<dbReference type="GO" id="GO:0071897">
    <property type="term" value="P:DNA biosynthetic process"/>
    <property type="evidence" value="ECO:0007669"/>
    <property type="project" value="UniProtKB-ARBA"/>
</dbReference>
<dbReference type="EMBL" id="GALX01002217">
    <property type="protein sequence ID" value="JAB66249.1"/>
    <property type="molecule type" value="Transcribed_RNA"/>
</dbReference>
<dbReference type="SUPFAM" id="SSF50630">
    <property type="entry name" value="Acid proteases"/>
    <property type="match status" value="1"/>
</dbReference>
<dbReference type="InterPro" id="IPR043502">
    <property type="entry name" value="DNA/RNA_pol_sf"/>
</dbReference>
<dbReference type="AlphaFoldDB" id="V5GQ27"/>
<dbReference type="InterPro" id="IPR021109">
    <property type="entry name" value="Peptidase_aspartic_dom_sf"/>
</dbReference>
<organism evidence="6">
    <name type="scientific">Anoplophora glabripennis</name>
    <name type="common">Asian longhorn beetle</name>
    <name type="synonym">Anoplophora nobilis</name>
    <dbReference type="NCBI Taxonomy" id="217634"/>
    <lineage>
        <taxon>Eukaryota</taxon>
        <taxon>Metazoa</taxon>
        <taxon>Ecdysozoa</taxon>
        <taxon>Arthropoda</taxon>
        <taxon>Hexapoda</taxon>
        <taxon>Insecta</taxon>
        <taxon>Pterygota</taxon>
        <taxon>Neoptera</taxon>
        <taxon>Endopterygota</taxon>
        <taxon>Coleoptera</taxon>
        <taxon>Polyphaga</taxon>
        <taxon>Cucujiformia</taxon>
        <taxon>Chrysomeloidea</taxon>
        <taxon>Cerambycidae</taxon>
        <taxon>Lamiinae</taxon>
        <taxon>Lamiini</taxon>
        <taxon>Anoplophora</taxon>
    </lineage>
</organism>
<keyword evidence="1" id="KW-0808">Transferase</keyword>
<feature type="compositionally biased region" description="Basic and acidic residues" evidence="5">
    <location>
        <begin position="191"/>
        <end position="201"/>
    </location>
</feature>
<feature type="compositionally biased region" description="Polar residues" evidence="5">
    <location>
        <begin position="219"/>
        <end position="230"/>
    </location>
</feature>
<keyword evidence="4" id="KW-0378">Hydrolase</keyword>
<keyword evidence="2" id="KW-0548">Nucleotidyltransferase</keyword>
<dbReference type="SUPFAM" id="SSF56672">
    <property type="entry name" value="DNA/RNA polymerases"/>
    <property type="match status" value="1"/>
</dbReference>
<name>V5GQ27_ANOGL</name>
<reference evidence="6" key="1">
    <citation type="submission" date="2013-07" db="EMBL/GenBank/DDBJ databases">
        <title>Midgut Transcriptome Profiling of Anoplphora glabripennis, a Lignocellulose Degrading, Wood-Boring Cerambycid.</title>
        <authorList>
            <person name="Scully E.D."/>
            <person name="Hoover K."/>
            <person name="Carlson J.E."/>
            <person name="Tien M."/>
            <person name="Geib S.M."/>
        </authorList>
    </citation>
    <scope>NUCLEOTIDE SEQUENCE</scope>
</reference>
<feature type="region of interest" description="Disordered" evidence="5">
    <location>
        <begin position="191"/>
        <end position="273"/>
    </location>
</feature>
<feature type="non-terminal residue" evidence="6">
    <location>
        <position position="559"/>
    </location>
</feature>
<dbReference type="PANTHER" id="PTHR37984:SF5">
    <property type="entry name" value="PROTEIN NYNRIN-LIKE"/>
    <property type="match status" value="1"/>
</dbReference>
<dbReference type="GO" id="GO:0004519">
    <property type="term" value="F:endonuclease activity"/>
    <property type="evidence" value="ECO:0007669"/>
    <property type="project" value="UniProtKB-KW"/>
</dbReference>
<feature type="non-terminal residue" evidence="6">
    <location>
        <position position="1"/>
    </location>
</feature>
<sequence length="559" mass="63374">DRKTPQLGDEDKSKKDGYEKKKMATSVRVQVPEFDHDGDWTVYSERLEQYFIANGITAEPLKVANLLSVVGPTTYLLLRSLCNPYLPKDKTYAELCAILNKHFCPQVSAWRERKKFYEAKQDGGENVAAWYARVCSLAVNCGFNNTLTDIVKDKFITGLRKGEVFDRLCEEKVDEALDKLKNLAIQRENMKIQRGDKERSSSGEGDLNFIGGKARPGKGNSSGIREQQQRQFRHQGAGSAVERQGDTSRRTEHAHRNGRHMSRPGGGSSNSANYGRKVTGEVRRNCRVCGVSHAGRCNYREYICRTCGVKGHLSKVCRKKSNLNYMEESRYVTNINREETEQIEMTLFNNSSSKKVLDNPLMLAIGINDKEYSAMFDSGSSVSCTSASMYERDFSGYRLKKDNMILKTYNGTSFNPLGYFNVDVCYNSMCNFVRFYVIANGGPLILGRDFMNKFKLELRMINNLSSVRVDADVSSLINKYPRVFSDKIGTFKYAKISLKLKPDAKPVFLKPRSIPLAYKKEMEDELNKMVRQGILTPAQHSDYATPLVPIIKKDGRIRI</sequence>
<proteinExistence type="predicted"/>
<evidence type="ECO:0000313" key="6">
    <source>
        <dbReference type="EMBL" id="JAB66249.1"/>
    </source>
</evidence>
<evidence type="ECO:0000256" key="5">
    <source>
        <dbReference type="SAM" id="MobiDB-lite"/>
    </source>
</evidence>
<dbReference type="PANTHER" id="PTHR37984">
    <property type="entry name" value="PROTEIN CBG26694"/>
    <property type="match status" value="1"/>
</dbReference>
<evidence type="ECO:0000256" key="3">
    <source>
        <dbReference type="ARBA" id="ARBA00022722"/>
    </source>
</evidence>
<gene>
    <name evidence="6" type="primary">YRD6</name>
</gene>
<accession>V5GQ27</accession>
<dbReference type="InterPro" id="IPR050951">
    <property type="entry name" value="Retrovirus_Pol_polyprotein"/>
</dbReference>
<evidence type="ECO:0000256" key="1">
    <source>
        <dbReference type="ARBA" id="ARBA00022679"/>
    </source>
</evidence>
<dbReference type="Gene3D" id="3.10.10.10">
    <property type="entry name" value="HIV Type 1 Reverse Transcriptase, subunit A, domain 1"/>
    <property type="match status" value="1"/>
</dbReference>
<protein>
    <recommendedName>
        <fullName evidence="7">CCHC-type domain-containing protein</fullName>
    </recommendedName>
</protein>
<dbReference type="GO" id="GO:0016779">
    <property type="term" value="F:nucleotidyltransferase activity"/>
    <property type="evidence" value="ECO:0007669"/>
    <property type="project" value="UniProtKB-KW"/>
</dbReference>
<keyword evidence="4" id="KW-0255">Endonuclease</keyword>
<feature type="compositionally biased region" description="Basic and acidic residues" evidence="5">
    <location>
        <begin position="243"/>
        <end position="255"/>
    </location>
</feature>
<evidence type="ECO:0000256" key="2">
    <source>
        <dbReference type="ARBA" id="ARBA00022695"/>
    </source>
</evidence>